<keyword evidence="1" id="KW-0812">Transmembrane</keyword>
<keyword evidence="1" id="KW-1133">Transmembrane helix</keyword>
<proteinExistence type="predicted"/>
<keyword evidence="1" id="KW-0472">Membrane</keyword>
<name>A0A4P6DZN3_9BIFI</name>
<accession>A0A4P6DZN3</accession>
<dbReference type="Proteomes" id="UP000293589">
    <property type="component" value="Chromosome"/>
</dbReference>
<evidence type="ECO:0000256" key="1">
    <source>
        <dbReference type="SAM" id="Phobius"/>
    </source>
</evidence>
<reference evidence="2 3" key="1">
    <citation type="submission" date="2019-01" db="EMBL/GenBank/DDBJ databases">
        <title>Complete genome sequence of Bifidobacterium gallinarum CACC 514.</title>
        <authorList>
            <person name="Jung M."/>
        </authorList>
    </citation>
    <scope>NUCLEOTIDE SEQUENCE [LARGE SCALE GENOMIC DNA]</scope>
    <source>
        <strain evidence="2 3">CACC 514</strain>
    </source>
</reference>
<dbReference type="RefSeq" id="WP_129237921.1">
    <property type="nucleotide sequence ID" value="NZ_CP035464.1"/>
</dbReference>
<dbReference type="EMBL" id="CP035464">
    <property type="protein sequence ID" value="QAY33438.1"/>
    <property type="molecule type" value="Genomic_DNA"/>
</dbReference>
<gene>
    <name evidence="2" type="ORF">ESN35_08485</name>
</gene>
<dbReference type="AlphaFoldDB" id="A0A4P6DZN3"/>
<feature type="transmembrane region" description="Helical" evidence="1">
    <location>
        <begin position="6"/>
        <end position="27"/>
    </location>
</feature>
<organism evidence="2 3">
    <name type="scientific">Bifidobacterium pullorum subsp. gallinarum</name>
    <dbReference type="NCBI Taxonomy" id="78344"/>
    <lineage>
        <taxon>Bacteria</taxon>
        <taxon>Bacillati</taxon>
        <taxon>Actinomycetota</taxon>
        <taxon>Actinomycetes</taxon>
        <taxon>Bifidobacteriales</taxon>
        <taxon>Bifidobacteriaceae</taxon>
        <taxon>Bifidobacterium</taxon>
    </lineage>
</organism>
<evidence type="ECO:0000313" key="3">
    <source>
        <dbReference type="Proteomes" id="UP000293589"/>
    </source>
</evidence>
<sequence length="134" mass="15368">MDWDSLIGGMLGSPLLVLAAGVVGRIWPDTFAAFASWLYGHVDPERLPYGSPMNRHWEQVSDQEERAARFESDMRELRKDTIKNTLIGLICDKDTDHSEAVRYELDKLTALDANCWVVDAARRYLLDRQKEKKT</sequence>
<dbReference type="KEGG" id="bgx:ESN35_08485"/>
<evidence type="ECO:0000313" key="2">
    <source>
        <dbReference type="EMBL" id="QAY33438.1"/>
    </source>
</evidence>
<protein>
    <submittedName>
        <fullName evidence="2">Uncharacterized protein</fullName>
    </submittedName>
</protein>